<reference evidence="2 3" key="1">
    <citation type="submission" date="2021-06" db="EMBL/GenBank/DDBJ databases">
        <title>Caerostris extrusa draft genome.</title>
        <authorList>
            <person name="Kono N."/>
            <person name="Arakawa K."/>
        </authorList>
    </citation>
    <scope>NUCLEOTIDE SEQUENCE [LARGE SCALE GENOMIC DNA]</scope>
</reference>
<keyword evidence="3" id="KW-1185">Reference proteome</keyword>
<evidence type="ECO:0000313" key="3">
    <source>
        <dbReference type="Proteomes" id="UP001054945"/>
    </source>
</evidence>
<feature type="signal peptide" evidence="1">
    <location>
        <begin position="1"/>
        <end position="22"/>
    </location>
</feature>
<protein>
    <submittedName>
        <fullName evidence="2">Uncharacterized protein</fullName>
    </submittedName>
</protein>
<keyword evidence="1" id="KW-0732">Signal</keyword>
<evidence type="ECO:0000313" key="2">
    <source>
        <dbReference type="EMBL" id="GIY46143.1"/>
    </source>
</evidence>
<dbReference type="AlphaFoldDB" id="A0AAV4TQ90"/>
<accession>A0AAV4TQ90</accession>
<feature type="chain" id="PRO_5043831374" evidence="1">
    <location>
        <begin position="23"/>
        <end position="76"/>
    </location>
</feature>
<dbReference type="PROSITE" id="PS51257">
    <property type="entry name" value="PROKAR_LIPOPROTEIN"/>
    <property type="match status" value="1"/>
</dbReference>
<sequence>MDELKTAVTLFCSFIGCPVTSASVFGCPADGRAFVLQEDGQGWIPSQGRPLCGKRVLVQGRALDGIIVCAIVFSSL</sequence>
<dbReference type="EMBL" id="BPLR01011376">
    <property type="protein sequence ID" value="GIY46143.1"/>
    <property type="molecule type" value="Genomic_DNA"/>
</dbReference>
<gene>
    <name evidence="2" type="ORF">CEXT_745751</name>
</gene>
<proteinExistence type="predicted"/>
<name>A0AAV4TQ90_CAEEX</name>
<comment type="caution">
    <text evidence="2">The sequence shown here is derived from an EMBL/GenBank/DDBJ whole genome shotgun (WGS) entry which is preliminary data.</text>
</comment>
<evidence type="ECO:0000256" key="1">
    <source>
        <dbReference type="SAM" id="SignalP"/>
    </source>
</evidence>
<dbReference type="Proteomes" id="UP001054945">
    <property type="component" value="Unassembled WGS sequence"/>
</dbReference>
<organism evidence="2 3">
    <name type="scientific">Caerostris extrusa</name>
    <name type="common">Bark spider</name>
    <name type="synonym">Caerostris bankana</name>
    <dbReference type="NCBI Taxonomy" id="172846"/>
    <lineage>
        <taxon>Eukaryota</taxon>
        <taxon>Metazoa</taxon>
        <taxon>Ecdysozoa</taxon>
        <taxon>Arthropoda</taxon>
        <taxon>Chelicerata</taxon>
        <taxon>Arachnida</taxon>
        <taxon>Araneae</taxon>
        <taxon>Araneomorphae</taxon>
        <taxon>Entelegynae</taxon>
        <taxon>Araneoidea</taxon>
        <taxon>Araneidae</taxon>
        <taxon>Caerostris</taxon>
    </lineage>
</organism>